<dbReference type="EMBL" id="BAAASK010000023">
    <property type="protein sequence ID" value="GAA2696623.1"/>
    <property type="molecule type" value="Genomic_DNA"/>
</dbReference>
<accession>A0ABN3T9E1</accession>
<organism evidence="2 3">
    <name type="scientific">Streptomyces violaceolatus</name>
    <dbReference type="NCBI Taxonomy" id="67378"/>
    <lineage>
        <taxon>Bacteria</taxon>
        <taxon>Bacillati</taxon>
        <taxon>Actinomycetota</taxon>
        <taxon>Actinomycetes</taxon>
        <taxon>Kitasatosporales</taxon>
        <taxon>Streptomycetaceae</taxon>
        <taxon>Streptomyces</taxon>
        <taxon>Streptomyces violaceoruber group</taxon>
    </lineage>
</organism>
<gene>
    <name evidence="2" type="ORF">GCM10010310_59890</name>
</gene>
<keyword evidence="3" id="KW-1185">Reference proteome</keyword>
<feature type="compositionally biased region" description="Basic residues" evidence="1">
    <location>
        <begin position="1"/>
        <end position="11"/>
    </location>
</feature>
<proteinExistence type="predicted"/>
<evidence type="ECO:0000313" key="2">
    <source>
        <dbReference type="EMBL" id="GAA2696623.1"/>
    </source>
</evidence>
<comment type="caution">
    <text evidence="2">The sequence shown here is derived from an EMBL/GenBank/DDBJ whole genome shotgun (WGS) entry which is preliminary data.</text>
</comment>
<protein>
    <submittedName>
        <fullName evidence="2">Uncharacterized protein</fullName>
    </submittedName>
</protein>
<name>A0ABN3T9E1_9ACTN</name>
<feature type="region of interest" description="Disordered" evidence="1">
    <location>
        <begin position="1"/>
        <end position="28"/>
    </location>
</feature>
<reference evidence="2 3" key="1">
    <citation type="journal article" date="2019" name="Int. J. Syst. Evol. Microbiol.">
        <title>The Global Catalogue of Microorganisms (GCM) 10K type strain sequencing project: providing services to taxonomists for standard genome sequencing and annotation.</title>
        <authorList>
            <consortium name="The Broad Institute Genomics Platform"/>
            <consortium name="The Broad Institute Genome Sequencing Center for Infectious Disease"/>
            <person name="Wu L."/>
            <person name="Ma J."/>
        </authorList>
    </citation>
    <scope>NUCLEOTIDE SEQUENCE [LARGE SCALE GENOMIC DNA]</scope>
    <source>
        <strain evidence="2 3">JCM 4531</strain>
    </source>
</reference>
<evidence type="ECO:0000313" key="3">
    <source>
        <dbReference type="Proteomes" id="UP001499989"/>
    </source>
</evidence>
<dbReference type="Proteomes" id="UP001499989">
    <property type="component" value="Unassembled WGS sequence"/>
</dbReference>
<sequence>MAVGLRRRPLPRRPGPGVRDWPGPGIAGSGVLSADMGSSVFVRSVTPCAQGRVGRLGSGGRRRYLTMVPP</sequence>
<evidence type="ECO:0000256" key="1">
    <source>
        <dbReference type="SAM" id="MobiDB-lite"/>
    </source>
</evidence>